<protein>
    <recommendedName>
        <fullName evidence="3">DUF72 domain-containing protein</fullName>
    </recommendedName>
</protein>
<evidence type="ECO:0008006" key="3">
    <source>
        <dbReference type="Google" id="ProtNLM"/>
    </source>
</evidence>
<keyword evidence="2" id="KW-1185">Reference proteome</keyword>
<comment type="caution">
    <text evidence="1">The sequence shown here is derived from an EMBL/GenBank/DDBJ whole genome shotgun (WGS) entry which is preliminary data.</text>
</comment>
<sequence>MSRHRAPLACIGCAGWSIPTRHAALFGEGGSHLARFATRFPVAEINSTFYRPHLPRTFERWAATVPAGFRFSVKLPRAITHEARLGGVGDELSRFLDSVAGLGPKLGGLLVQLPPSLAYDARVAGTFFAMLRRRTPLPVACEPRQASWFEPKAEAVLERFEVARIAADPARVPEAAWPGGSAAHWRYWRWHGSPRTYYSQYDEAALQALADAIEAAGSGAPAWCIFDNTAGGHAVADAARLQEILGDRAAARPRPRSAGKT</sequence>
<dbReference type="PANTHER" id="PTHR30348:SF14">
    <property type="entry name" value="BLR8050 PROTEIN"/>
    <property type="match status" value="1"/>
</dbReference>
<dbReference type="STRING" id="1385515.GCA_000423325_00102"/>
<name>A0A0A0MBE5_9GAMM</name>
<dbReference type="InterPro" id="IPR036520">
    <property type="entry name" value="UPF0759_sf"/>
</dbReference>
<dbReference type="Proteomes" id="UP000030003">
    <property type="component" value="Unassembled WGS sequence"/>
</dbReference>
<dbReference type="Pfam" id="PF01904">
    <property type="entry name" value="DUF72"/>
    <property type="match status" value="1"/>
</dbReference>
<dbReference type="InterPro" id="IPR002763">
    <property type="entry name" value="DUF72"/>
</dbReference>
<organism evidence="1 2">
    <name type="scientific">Lysobacter defluvii IMMIB APB-9 = DSM 18482</name>
    <dbReference type="NCBI Taxonomy" id="1385515"/>
    <lineage>
        <taxon>Bacteria</taxon>
        <taxon>Pseudomonadati</taxon>
        <taxon>Pseudomonadota</taxon>
        <taxon>Gammaproteobacteria</taxon>
        <taxon>Lysobacterales</taxon>
        <taxon>Lysobacteraceae</taxon>
        <taxon>Novilysobacter</taxon>
    </lineage>
</organism>
<evidence type="ECO:0000313" key="2">
    <source>
        <dbReference type="Proteomes" id="UP000030003"/>
    </source>
</evidence>
<dbReference type="eggNOG" id="COG1801">
    <property type="taxonomic scope" value="Bacteria"/>
</dbReference>
<gene>
    <name evidence="1" type="ORF">N791_02725</name>
</gene>
<reference evidence="1 2" key="1">
    <citation type="submission" date="2013-08" db="EMBL/GenBank/DDBJ databases">
        <title>Genomic analysis of Lysobacter defluvii.</title>
        <authorList>
            <person name="Wang Q."/>
            <person name="Wang G."/>
        </authorList>
    </citation>
    <scope>NUCLEOTIDE SEQUENCE [LARGE SCALE GENOMIC DNA]</scope>
    <source>
        <strain evidence="1 2">IMMIB APB-9</strain>
    </source>
</reference>
<dbReference type="SUPFAM" id="SSF117396">
    <property type="entry name" value="TM1631-like"/>
    <property type="match status" value="1"/>
</dbReference>
<dbReference type="Gene3D" id="3.20.20.410">
    <property type="entry name" value="Protein of unknown function UPF0759"/>
    <property type="match status" value="1"/>
</dbReference>
<accession>A0A0A0MBE5</accession>
<dbReference type="EMBL" id="AVBH01000008">
    <property type="protein sequence ID" value="KGO99622.1"/>
    <property type="molecule type" value="Genomic_DNA"/>
</dbReference>
<evidence type="ECO:0000313" key="1">
    <source>
        <dbReference type="EMBL" id="KGO99622.1"/>
    </source>
</evidence>
<dbReference type="PANTHER" id="PTHR30348">
    <property type="entry name" value="UNCHARACTERIZED PROTEIN YECE"/>
    <property type="match status" value="1"/>
</dbReference>
<dbReference type="AlphaFoldDB" id="A0A0A0MBE5"/>
<proteinExistence type="predicted"/>
<dbReference type="RefSeq" id="WP_052106509.1">
    <property type="nucleotide sequence ID" value="NZ_AUHT01000004.1"/>
</dbReference>